<comment type="caution">
    <text evidence="1">The sequence shown here is derived from an EMBL/GenBank/DDBJ whole genome shotgun (WGS) entry which is preliminary data.</text>
</comment>
<dbReference type="PANTHER" id="PTHR31025">
    <property type="entry name" value="SI:CH211-196P9.1-RELATED"/>
    <property type="match status" value="1"/>
</dbReference>
<sequence>MMNQWLKYNKEPEDQVTVFMGKTAFYRQRRIKESLGSVNTTIAEFSCLLDPGMIEQDFALLYPSRSNKLYQRWEKVARKVILYSQQLNWREVLGMQNTKIDDLTKEDTKNLAFSLLAIIFRSGRSGKGRKGHNSANDSVNCFIDVQPVVFDIDQYVKTLKATETPQPFVVCRGSRITPSQTYIIIEGNALPQQSLMKAIDVCFKAIYIFTLNINQCVRLHGSFCRL</sequence>
<proteinExistence type="predicted"/>
<dbReference type="EMBL" id="MRZV01000169">
    <property type="protein sequence ID" value="PIK56629.1"/>
    <property type="molecule type" value="Genomic_DNA"/>
</dbReference>
<name>A0A2G8L8P2_STIJA</name>
<dbReference type="PANTHER" id="PTHR31025:SF9">
    <property type="entry name" value="SI:DKEY-286J15.1"/>
    <property type="match status" value="1"/>
</dbReference>
<reference evidence="1 2" key="1">
    <citation type="journal article" date="2017" name="PLoS Biol.">
        <title>The sea cucumber genome provides insights into morphological evolution and visceral regeneration.</title>
        <authorList>
            <person name="Zhang X."/>
            <person name="Sun L."/>
            <person name="Yuan J."/>
            <person name="Sun Y."/>
            <person name="Gao Y."/>
            <person name="Zhang L."/>
            <person name="Li S."/>
            <person name="Dai H."/>
            <person name="Hamel J.F."/>
            <person name="Liu C."/>
            <person name="Yu Y."/>
            <person name="Liu S."/>
            <person name="Lin W."/>
            <person name="Guo K."/>
            <person name="Jin S."/>
            <person name="Xu P."/>
            <person name="Storey K.B."/>
            <person name="Huan P."/>
            <person name="Zhang T."/>
            <person name="Zhou Y."/>
            <person name="Zhang J."/>
            <person name="Lin C."/>
            <person name="Li X."/>
            <person name="Xing L."/>
            <person name="Huo D."/>
            <person name="Sun M."/>
            <person name="Wang L."/>
            <person name="Mercier A."/>
            <person name="Li F."/>
            <person name="Yang H."/>
            <person name="Xiang J."/>
        </authorList>
    </citation>
    <scope>NUCLEOTIDE SEQUENCE [LARGE SCALE GENOMIC DNA]</scope>
    <source>
        <strain evidence="1">Shaxun</strain>
        <tissue evidence="1">Muscle</tissue>
    </source>
</reference>
<keyword evidence="2" id="KW-1185">Reference proteome</keyword>
<organism evidence="1 2">
    <name type="scientific">Stichopus japonicus</name>
    <name type="common">Sea cucumber</name>
    <dbReference type="NCBI Taxonomy" id="307972"/>
    <lineage>
        <taxon>Eukaryota</taxon>
        <taxon>Metazoa</taxon>
        <taxon>Echinodermata</taxon>
        <taxon>Eleutherozoa</taxon>
        <taxon>Echinozoa</taxon>
        <taxon>Holothuroidea</taxon>
        <taxon>Aspidochirotacea</taxon>
        <taxon>Aspidochirotida</taxon>
        <taxon>Stichopodidae</taxon>
        <taxon>Apostichopus</taxon>
    </lineage>
</organism>
<gene>
    <name evidence="1" type="ORF">BSL78_06485</name>
</gene>
<dbReference type="Proteomes" id="UP000230750">
    <property type="component" value="Unassembled WGS sequence"/>
</dbReference>
<dbReference type="AlphaFoldDB" id="A0A2G8L8P2"/>
<protein>
    <submittedName>
        <fullName evidence="1">Uncharacterized protein</fullName>
    </submittedName>
</protein>
<evidence type="ECO:0000313" key="1">
    <source>
        <dbReference type="EMBL" id="PIK56629.1"/>
    </source>
</evidence>
<dbReference type="OrthoDB" id="10066002at2759"/>
<evidence type="ECO:0000313" key="2">
    <source>
        <dbReference type="Proteomes" id="UP000230750"/>
    </source>
</evidence>
<accession>A0A2G8L8P2</accession>